<feature type="compositionally biased region" description="Basic and acidic residues" evidence="1">
    <location>
        <begin position="492"/>
        <end position="503"/>
    </location>
</feature>
<dbReference type="Pfam" id="PF05136">
    <property type="entry name" value="Phage_portal_2"/>
    <property type="match status" value="1"/>
</dbReference>
<feature type="region of interest" description="Disordered" evidence="1">
    <location>
        <begin position="465"/>
        <end position="503"/>
    </location>
</feature>
<evidence type="ECO:0000313" key="2">
    <source>
        <dbReference type="EMBL" id="SFK12521.1"/>
    </source>
</evidence>
<proteinExistence type="predicted"/>
<protein>
    <submittedName>
        <fullName evidence="2">Phage portal protein, lambda family</fullName>
    </submittedName>
</protein>
<dbReference type="AlphaFoldDB" id="A0A1I3X150"/>
<dbReference type="EMBL" id="FORY01000034">
    <property type="protein sequence ID" value="SFK12521.1"/>
    <property type="molecule type" value="Genomic_DNA"/>
</dbReference>
<organism evidence="2 3">
    <name type="scientific">Celeribacter halophilus</name>
    <dbReference type="NCBI Taxonomy" id="576117"/>
    <lineage>
        <taxon>Bacteria</taxon>
        <taxon>Pseudomonadati</taxon>
        <taxon>Pseudomonadota</taxon>
        <taxon>Alphaproteobacteria</taxon>
        <taxon>Rhodobacterales</taxon>
        <taxon>Roseobacteraceae</taxon>
        <taxon>Celeribacter</taxon>
    </lineage>
</organism>
<evidence type="ECO:0000256" key="1">
    <source>
        <dbReference type="SAM" id="MobiDB-lite"/>
    </source>
</evidence>
<dbReference type="Proteomes" id="UP000183299">
    <property type="component" value="Unassembled WGS sequence"/>
</dbReference>
<gene>
    <name evidence="2" type="ORF">SAMN04488138_13413</name>
</gene>
<reference evidence="2 3" key="1">
    <citation type="submission" date="2016-10" db="EMBL/GenBank/DDBJ databases">
        <authorList>
            <person name="de Groot N.N."/>
        </authorList>
    </citation>
    <scope>NUCLEOTIDE SEQUENCE [LARGE SCALE GENOMIC DNA]</scope>
    <source>
        <strain evidence="2 3">CGMCC 1.8891</strain>
    </source>
</reference>
<sequence length="503" mass="55541">MTPLDKAIGVFSPTTAAKRLAARASLVHQQRLYEGASRGRQTDGWRSSSTAADSEIAAAGPLLRDRSRDLVRNNALAAQAVQVLVNNIVGTGIRPRAASGNKSLNKKVDKLWAEWSRHCDAHGHTDFHGVLSLAVREMIEGGEVLGLKRPRRRSGSKVPLQIELYEADHLDDGKWESNPTGPRISQGIEYDASGRRSAFWMFPDHPGDTTNVFRRTTESVRIPADNVAHLFERQRVQSRGVPWGAPAMIALRDLGDWQVAEMVRKKTEACMVGIVIGEDAAGETSMAPTVEDGMGNQIEQFSPGMIAYATGGKDIKFNTPGHSGGVAEWNRTQMMIIAAGFRVPYALMTGDLSQANFSSNRAGLNEFRRMVEQIQWTIVIPMFCEKIWQWFCDAAYTAGLIPTADVQAEWAPPKFESVNPKQDAETDLIETRAGFATRSQMIAKRGYDPLEVYEEMDRDNKEADRLGLILDSDPRRVSKAGLSQDSETSDAEPSRPAEDNQKD</sequence>
<accession>A0A1I3X150</accession>
<dbReference type="NCBIfam" id="TIGR01539">
    <property type="entry name" value="portal_lambda"/>
    <property type="match status" value="1"/>
</dbReference>
<dbReference type="GO" id="GO:0005198">
    <property type="term" value="F:structural molecule activity"/>
    <property type="evidence" value="ECO:0007669"/>
    <property type="project" value="InterPro"/>
</dbReference>
<dbReference type="OrthoDB" id="9770450at2"/>
<dbReference type="STRING" id="576117.SAMN04488138_13413"/>
<keyword evidence="3" id="KW-1185">Reference proteome</keyword>
<dbReference type="InterPro" id="IPR006429">
    <property type="entry name" value="Phage_lambda_portal"/>
</dbReference>
<evidence type="ECO:0000313" key="3">
    <source>
        <dbReference type="Proteomes" id="UP000183299"/>
    </source>
</evidence>
<name>A0A1I3X150_9RHOB</name>
<dbReference type="GO" id="GO:0019068">
    <property type="term" value="P:virion assembly"/>
    <property type="evidence" value="ECO:0007669"/>
    <property type="project" value="InterPro"/>
</dbReference>